<dbReference type="SMART" id="SM00320">
    <property type="entry name" value="WD40"/>
    <property type="match status" value="5"/>
</dbReference>
<dbReference type="PANTHER" id="PTHR10241:SF25">
    <property type="entry name" value="TOMOSYN, ISOFORM C"/>
    <property type="match status" value="1"/>
</dbReference>
<keyword evidence="2" id="KW-0268">Exocytosis</keyword>
<name>A0A6C1E2T9_SACPS</name>
<keyword evidence="4" id="KW-0677">Repeat</keyword>
<dbReference type="PANTHER" id="PTHR10241">
    <property type="entry name" value="LETHAL 2 GIANT LARVAE PROTEIN"/>
    <property type="match status" value="1"/>
</dbReference>
<evidence type="ECO:0000256" key="1">
    <source>
        <dbReference type="ARBA" id="ARBA00008070"/>
    </source>
</evidence>
<dbReference type="Pfam" id="PF08596">
    <property type="entry name" value="Lgl_C"/>
    <property type="match status" value="1"/>
</dbReference>
<dbReference type="InterPro" id="IPR001680">
    <property type="entry name" value="WD40_rpt"/>
</dbReference>
<dbReference type="GO" id="GO:0006893">
    <property type="term" value="P:Golgi to plasma membrane transport"/>
    <property type="evidence" value="ECO:0007669"/>
    <property type="project" value="TreeGrafter"/>
</dbReference>
<keyword evidence="8" id="KW-1185">Reference proteome</keyword>
<dbReference type="GO" id="GO:0005737">
    <property type="term" value="C:cytoplasm"/>
    <property type="evidence" value="ECO:0007669"/>
    <property type="project" value="TreeGrafter"/>
</dbReference>
<evidence type="ECO:0000313" key="8">
    <source>
        <dbReference type="Proteomes" id="UP000501346"/>
    </source>
</evidence>
<organism evidence="7 8">
    <name type="scientific">Saccharomyces pastorianus</name>
    <name type="common">Lager yeast</name>
    <name type="synonym">Saccharomyces cerevisiae x Saccharomyces eubayanus</name>
    <dbReference type="NCBI Taxonomy" id="27292"/>
    <lineage>
        <taxon>Eukaryota</taxon>
        <taxon>Fungi</taxon>
        <taxon>Dikarya</taxon>
        <taxon>Ascomycota</taxon>
        <taxon>Saccharomycotina</taxon>
        <taxon>Saccharomycetes</taxon>
        <taxon>Saccharomycetales</taxon>
        <taxon>Saccharomycetaceae</taxon>
        <taxon>Saccharomyces</taxon>
    </lineage>
</organism>
<keyword evidence="3 5" id="KW-0853">WD repeat</keyword>
<protein>
    <submittedName>
        <fullName evidence="7">Lethal(2) giant larvae protein sro77</fullName>
    </submittedName>
</protein>
<dbReference type="Proteomes" id="UP000501346">
    <property type="component" value="Chromosome SeII-SeIV"/>
</dbReference>
<dbReference type="GO" id="GO:0006887">
    <property type="term" value="P:exocytosis"/>
    <property type="evidence" value="ECO:0007669"/>
    <property type="project" value="UniProtKB-KW"/>
</dbReference>
<dbReference type="GO" id="GO:0005886">
    <property type="term" value="C:plasma membrane"/>
    <property type="evidence" value="ECO:0007669"/>
    <property type="project" value="TreeGrafter"/>
</dbReference>
<dbReference type="AlphaFoldDB" id="A0A6C1E2T9"/>
<comment type="similarity">
    <text evidence="1">Belongs to the WD repeat L(2)GL family.</text>
</comment>
<dbReference type="InterPro" id="IPR015943">
    <property type="entry name" value="WD40/YVTN_repeat-like_dom_sf"/>
</dbReference>
<evidence type="ECO:0000313" key="7">
    <source>
        <dbReference type="EMBL" id="QID83240.1"/>
    </source>
</evidence>
<sequence>MFRKSRRLKHVSNAIKSARVHDVSNGIDSKVFDAKRITTYGINGRIIMTTFDYTQSLLAVATTAGEIHIYGQKQIEVVFTLKNRAQIKDMRFVKGIYLIAVDDKNNVLILSVYSKQVLTTVFCPNKITCIETDPSLDWLLIGLETGSVMIYDVNRNQMSKLRIENFQKSMFLPKERLSPIVSIQWNPRDIGTVLISYEHVTVIYSFVDATIKQHFYYQLEPYAPGGDLSTNIEKRRTPKVIQSLYHPNSLHILTVHEDNSLVFWDVSSGKLVQARSIFETHVNFPNSTSKDDSLRESLAILKVAWLCQRNPEYTSLLIATKATNNLGSPQGLIMIDLGGTPMYSITSFDAMSKYYAKPVQQKLFSFVGKAPLINFLPLPKGSPYFGGGHDTNLILLLLEDGELETLIYPTGSFSSRASIFPRSLAWVRPTVTTSVAESVPKKLWLGMMTSAQSDSFLKGGIPAMRHIRNHETRSALLTGHVNGSVRIWDASHSEVTDNAVFEVSTAKVLNRGATLAIENISFAPETLELAVASEVGDVILFKFETNRFYGHSHRSDALELKFSRFSLDDSNTILVDVRDRGPSNVKQGFMPSTVIHAKKGVVSTVMNSNIGFVAIGYNEGTFILLDRRGPAIIFNENIRLISKAGSSYVSAVHFCVMEYGNDGYSSILMLCGTNIGEILTFKILPAVGGRFEVQYIDAMKTNNQGRIAKIDSFAKETGYSCCATIKKMQDLSKGVPIPGFATSSGAADIRLISPGKSKDTHVLFKCPIAASGLSFIPILNSKGESKLATIMIALLVNGDIKILTVPELKEVKNAHCPIPVTAQYIENSSVLQNGDIVIRNGKFQASLISVIDESATGTNSNIDTSQSTPIDTLYNPDLKISYRPQVNSLQWARGTVYCTPYQLDELLGGIERPESKYEESAIAQGTISDGRNSKTEKSFVGNGEHMYAKPVRNKAKSGGYGVLKSVTRAVETRLDTVETTINDYATTMGQTMNDAMEETGRDLMKNAVGF</sequence>
<gene>
    <name evidence="7" type="primary">SRO77_2</name>
    <name evidence="7" type="ORF">GRS66_005692</name>
</gene>
<dbReference type="GO" id="GO:0019905">
    <property type="term" value="F:syntaxin binding"/>
    <property type="evidence" value="ECO:0007669"/>
    <property type="project" value="TreeGrafter"/>
</dbReference>
<evidence type="ECO:0000256" key="3">
    <source>
        <dbReference type="ARBA" id="ARBA00022574"/>
    </source>
</evidence>
<dbReference type="FunFam" id="2.130.10.10:FF:000911">
    <property type="entry name" value="Putative Rab GTPase-binding protein"/>
    <property type="match status" value="1"/>
</dbReference>
<dbReference type="PROSITE" id="PS50082">
    <property type="entry name" value="WD_REPEATS_2"/>
    <property type="match status" value="1"/>
</dbReference>
<feature type="repeat" description="WD" evidence="5">
    <location>
        <begin position="245"/>
        <end position="274"/>
    </location>
</feature>
<dbReference type="SUPFAM" id="SSF50978">
    <property type="entry name" value="WD40 repeat-like"/>
    <property type="match status" value="2"/>
</dbReference>
<dbReference type="GO" id="GO:0005096">
    <property type="term" value="F:GTPase activator activity"/>
    <property type="evidence" value="ECO:0007669"/>
    <property type="project" value="TreeGrafter"/>
</dbReference>
<dbReference type="GO" id="GO:0045159">
    <property type="term" value="F:myosin II binding"/>
    <property type="evidence" value="ECO:0007669"/>
    <property type="project" value="TreeGrafter"/>
</dbReference>
<dbReference type="InterPro" id="IPR013905">
    <property type="entry name" value="Lgl_C_dom"/>
</dbReference>
<evidence type="ECO:0000259" key="6">
    <source>
        <dbReference type="Pfam" id="PF08596"/>
    </source>
</evidence>
<accession>A0A6C1E2T9</accession>
<evidence type="ECO:0000256" key="2">
    <source>
        <dbReference type="ARBA" id="ARBA00022483"/>
    </source>
</evidence>
<dbReference type="Gene3D" id="2.130.10.10">
    <property type="entry name" value="YVTN repeat-like/Quinoprotein amine dehydrogenase"/>
    <property type="match status" value="2"/>
</dbReference>
<feature type="domain" description="Lethal giant larvae (Lgl)-like C-terminal" evidence="6">
    <location>
        <begin position="515"/>
        <end position="916"/>
    </location>
</feature>
<evidence type="ECO:0000256" key="4">
    <source>
        <dbReference type="ARBA" id="ARBA00022737"/>
    </source>
</evidence>
<dbReference type="InterPro" id="IPR036322">
    <property type="entry name" value="WD40_repeat_dom_sf"/>
</dbReference>
<evidence type="ECO:0000256" key="5">
    <source>
        <dbReference type="PROSITE-ProRule" id="PRU00221"/>
    </source>
</evidence>
<dbReference type="EMBL" id="CP048999">
    <property type="protein sequence ID" value="QID83240.1"/>
    <property type="molecule type" value="Genomic_DNA"/>
</dbReference>
<reference evidence="7 8" key="1">
    <citation type="journal article" date="2019" name="BMC Genomics">
        <title>Chromosome level assembly and comparative genome analysis confirm lager-brewing yeasts originated from a single hybridization.</title>
        <authorList>
            <person name="Salazar A.N."/>
            <person name="Gorter de Vries A.R."/>
            <person name="van den Broek M."/>
            <person name="Brouwers N."/>
            <person name="de la Torre Cortes P."/>
            <person name="Kuijpers N.G.A."/>
            <person name="Daran J.G."/>
            <person name="Abeel T."/>
        </authorList>
    </citation>
    <scope>NUCLEOTIDE SEQUENCE [LARGE SCALE GENOMIC DNA]</scope>
    <source>
        <strain evidence="7 8">CBS 1483</strain>
    </source>
</reference>
<dbReference type="OrthoDB" id="19944at2759"/>
<proteinExistence type="inferred from homology"/>